<reference evidence="2" key="1">
    <citation type="submission" date="2015-08" db="EMBL/GenBank/DDBJ databases">
        <authorList>
            <person name="Babu N.S."/>
            <person name="Beckwith C.J."/>
            <person name="Beseler K.G."/>
            <person name="Brison A."/>
            <person name="Carone J.V."/>
            <person name="Caskin T.P."/>
            <person name="Diamond M."/>
            <person name="Durham M.E."/>
            <person name="Foxe J.M."/>
            <person name="Go M."/>
            <person name="Henderson B.A."/>
            <person name="Jones I.B."/>
            <person name="McGettigan J.A."/>
            <person name="Micheletti S.J."/>
            <person name="Nasrallah M.E."/>
            <person name="Ortiz D."/>
            <person name="Piller C.R."/>
            <person name="Privatt S.R."/>
            <person name="Schneider S.L."/>
            <person name="Sharp S."/>
            <person name="Smith T.C."/>
            <person name="Stanton J.D."/>
            <person name="Ullery H.E."/>
            <person name="Wilson R.J."/>
            <person name="Serrano M.G."/>
            <person name="Buck G."/>
            <person name="Lee V."/>
            <person name="Wang Y."/>
            <person name="Carvalho R."/>
            <person name="Voegtly L."/>
            <person name="Shi R."/>
            <person name="Duckworth R."/>
            <person name="Johnson A."/>
            <person name="Loviza R."/>
            <person name="Walstead R."/>
            <person name="Shah Z."/>
            <person name="Kiflezghi M."/>
            <person name="Wade K."/>
            <person name="Ball S.L."/>
            <person name="Bradley K.W."/>
            <person name="Asai D.J."/>
            <person name="Bowman C.A."/>
            <person name="Russell D.A."/>
            <person name="Pope W.H."/>
            <person name="Jacobs-Sera D."/>
            <person name="Hendrix R.W."/>
            <person name="Hatfull G.F."/>
        </authorList>
    </citation>
    <scope>NUCLEOTIDE SEQUENCE</scope>
</reference>
<keyword evidence="1" id="KW-0812">Transmembrane</keyword>
<evidence type="ECO:0000256" key="1">
    <source>
        <dbReference type="SAM" id="Phobius"/>
    </source>
</evidence>
<gene>
    <name evidence="2" type="ORF">NOCA1190089</name>
</gene>
<keyword evidence="1" id="KW-1133">Transmembrane helix</keyword>
<name>A0A2P2CCT1_9ZZZZ</name>
<protein>
    <submittedName>
        <fullName evidence="2">Uncharacterized protein</fullName>
    </submittedName>
</protein>
<dbReference type="EMBL" id="CZKB01000011">
    <property type="protein sequence ID" value="CUR59775.1"/>
    <property type="molecule type" value="Genomic_DNA"/>
</dbReference>
<feature type="transmembrane region" description="Helical" evidence="1">
    <location>
        <begin position="25"/>
        <end position="47"/>
    </location>
</feature>
<feature type="transmembrane region" description="Helical" evidence="1">
    <location>
        <begin position="67"/>
        <end position="100"/>
    </location>
</feature>
<accession>A0A2P2CCT1</accession>
<evidence type="ECO:0000313" key="2">
    <source>
        <dbReference type="EMBL" id="CUR59775.1"/>
    </source>
</evidence>
<dbReference type="AlphaFoldDB" id="A0A2P2CCT1"/>
<feature type="transmembrane region" description="Helical" evidence="1">
    <location>
        <begin position="112"/>
        <end position="132"/>
    </location>
</feature>
<proteinExistence type="predicted"/>
<sequence length="146" mass="15796">MAHVGHVEGWAVAERRPPSLRSASLVLALAVSCVATYVVSLLLPYYANGLQGSSMEELWAEELTQQWPYGTALGTSIGIVGIFAITVGPFLAAGILWWAARVLWVYRGALSPRVRAVVVTTLLVAASVLAWLPTPLAGRLFNWFMD</sequence>
<organism evidence="2">
    <name type="scientific">metagenome</name>
    <dbReference type="NCBI Taxonomy" id="256318"/>
    <lineage>
        <taxon>unclassified sequences</taxon>
        <taxon>metagenomes</taxon>
    </lineage>
</organism>
<keyword evidence="1" id="KW-0472">Membrane</keyword>